<sequence>MAPADRSTCPECTLTTKRARACAHAALKALYASPHTPTAAALQQLHIQVADDTKRHLLHPRHPRRTRLDVLESDIRPDQRDVLQPPCDMGRWADRGQVAALDWANRLGSSAYSIVHEAAAHNMCPHQTHDHCALPPTTVEVQHGPRPADKWQMMLFKAPWDRYMAWSPSHVFLTGVDCDGQCGDMECHCSENVVGCVLPLRPHPNHPEQTEASCIEPLHRGELSCALALVLRQLTRNHMLGHVTIVTVTPNARIRVHETSVEVPTAADASPTIHITKCLDTPIDDVTSGDAAAQGSWLNVMSYLCFTDEANLLSARADHQPGDGGAVATQEPPQDVRAHDGPAASTHCGQQPVAAKRKTALSTVDPESENIQPAAHAAAAK</sequence>
<dbReference type="AlphaFoldDB" id="A0A9P6G7Y0"/>
<dbReference type="Proteomes" id="UP000756921">
    <property type="component" value="Unassembled WGS sequence"/>
</dbReference>
<gene>
    <name evidence="2" type="ORF">PMIN01_12243</name>
</gene>
<dbReference type="OrthoDB" id="3799282at2759"/>
<proteinExistence type="predicted"/>
<protein>
    <submittedName>
        <fullName evidence="2">Uncharacterized protein</fullName>
    </submittedName>
</protein>
<comment type="caution">
    <text evidence="2">The sequence shown here is derived from an EMBL/GenBank/DDBJ whole genome shotgun (WGS) entry which is preliminary data.</text>
</comment>
<organism evidence="2 3">
    <name type="scientific">Paraphaeosphaeria minitans</name>
    <dbReference type="NCBI Taxonomy" id="565426"/>
    <lineage>
        <taxon>Eukaryota</taxon>
        <taxon>Fungi</taxon>
        <taxon>Dikarya</taxon>
        <taxon>Ascomycota</taxon>
        <taxon>Pezizomycotina</taxon>
        <taxon>Dothideomycetes</taxon>
        <taxon>Pleosporomycetidae</taxon>
        <taxon>Pleosporales</taxon>
        <taxon>Massarineae</taxon>
        <taxon>Didymosphaeriaceae</taxon>
        <taxon>Paraphaeosphaeria</taxon>
    </lineage>
</organism>
<accession>A0A9P6G7Y0</accession>
<evidence type="ECO:0000313" key="3">
    <source>
        <dbReference type="Proteomes" id="UP000756921"/>
    </source>
</evidence>
<reference evidence="2" key="1">
    <citation type="journal article" date="2020" name="Mol. Plant Microbe Interact.">
        <title>Genome Sequence of the Biocontrol Agent Coniothyrium minitans strain Conio (IMI 134523).</title>
        <authorList>
            <person name="Patel D."/>
            <person name="Shittu T.A."/>
            <person name="Baroncelli R."/>
            <person name="Muthumeenakshi S."/>
            <person name="Osborne T.H."/>
            <person name="Janganan T.K."/>
            <person name="Sreenivasaprasad S."/>
        </authorList>
    </citation>
    <scope>NUCLEOTIDE SEQUENCE</scope>
    <source>
        <strain evidence="2">Conio</strain>
    </source>
</reference>
<feature type="region of interest" description="Disordered" evidence="1">
    <location>
        <begin position="316"/>
        <end position="381"/>
    </location>
</feature>
<evidence type="ECO:0000313" key="2">
    <source>
        <dbReference type="EMBL" id="KAF9729379.1"/>
    </source>
</evidence>
<evidence type="ECO:0000256" key="1">
    <source>
        <dbReference type="SAM" id="MobiDB-lite"/>
    </source>
</evidence>
<dbReference type="EMBL" id="WJXW01000016">
    <property type="protein sequence ID" value="KAF9729379.1"/>
    <property type="molecule type" value="Genomic_DNA"/>
</dbReference>
<name>A0A9P6G7Y0_9PLEO</name>
<keyword evidence="3" id="KW-1185">Reference proteome</keyword>